<comment type="caution">
    <text evidence="1">The sequence shown here is derived from an EMBL/GenBank/DDBJ whole genome shotgun (WGS) entry which is preliminary data.</text>
</comment>
<gene>
    <name evidence="1" type="ORF">GCM10010430_28090</name>
</gene>
<organism evidence="1 2">
    <name type="scientific">Kitasatospora cystarginea</name>
    <dbReference type="NCBI Taxonomy" id="58350"/>
    <lineage>
        <taxon>Bacteria</taxon>
        <taxon>Bacillati</taxon>
        <taxon>Actinomycetota</taxon>
        <taxon>Actinomycetes</taxon>
        <taxon>Kitasatosporales</taxon>
        <taxon>Streptomycetaceae</taxon>
        <taxon>Kitasatospora</taxon>
    </lineage>
</organism>
<accession>A0ABN3DYR3</accession>
<evidence type="ECO:0008006" key="3">
    <source>
        <dbReference type="Google" id="ProtNLM"/>
    </source>
</evidence>
<name>A0ABN3DYR3_9ACTN</name>
<dbReference type="EMBL" id="BAAATR010000010">
    <property type="protein sequence ID" value="GAA2244645.1"/>
    <property type="molecule type" value="Genomic_DNA"/>
</dbReference>
<reference evidence="1 2" key="1">
    <citation type="journal article" date="2019" name="Int. J. Syst. Evol. Microbiol.">
        <title>The Global Catalogue of Microorganisms (GCM) 10K type strain sequencing project: providing services to taxonomists for standard genome sequencing and annotation.</title>
        <authorList>
            <consortium name="The Broad Institute Genomics Platform"/>
            <consortium name="The Broad Institute Genome Sequencing Center for Infectious Disease"/>
            <person name="Wu L."/>
            <person name="Ma J."/>
        </authorList>
    </citation>
    <scope>NUCLEOTIDE SEQUENCE [LARGE SCALE GENOMIC DNA]</scope>
    <source>
        <strain evidence="1 2">JCM 7356</strain>
    </source>
</reference>
<proteinExistence type="predicted"/>
<dbReference type="Proteomes" id="UP001500305">
    <property type="component" value="Unassembled WGS sequence"/>
</dbReference>
<protein>
    <recommendedName>
        <fullName evidence="3">Secreted protein</fullName>
    </recommendedName>
</protein>
<evidence type="ECO:0000313" key="2">
    <source>
        <dbReference type="Proteomes" id="UP001500305"/>
    </source>
</evidence>
<evidence type="ECO:0000313" key="1">
    <source>
        <dbReference type="EMBL" id="GAA2244645.1"/>
    </source>
</evidence>
<keyword evidence="2" id="KW-1185">Reference proteome</keyword>
<sequence length="123" mass="13218">MLVVRPVWAEPPVWAGRPGAAAPTRTSTVAATSLPHVLPRVRARTERRAAVFNEPGTQGGTPVWEELGAGVRPVECCRVRSGPRHEVRHDLRLGSRLRGTAGYGIRTAAVRVREAAAPSMLSP</sequence>